<dbReference type="InterPro" id="IPR000719">
    <property type="entry name" value="Prot_kinase_dom"/>
</dbReference>
<keyword evidence="4 7" id="KW-0418">Kinase</keyword>
<evidence type="ECO:0000256" key="3">
    <source>
        <dbReference type="ARBA" id="ARBA00022741"/>
    </source>
</evidence>
<dbReference type="EMBL" id="KK583219">
    <property type="protein sequence ID" value="KDO27135.1"/>
    <property type="molecule type" value="Genomic_DNA"/>
</dbReference>
<organism evidence="7 8">
    <name type="scientific">Saprolegnia parasitica (strain CBS 223.65)</name>
    <dbReference type="NCBI Taxonomy" id="695850"/>
    <lineage>
        <taxon>Eukaryota</taxon>
        <taxon>Sar</taxon>
        <taxon>Stramenopiles</taxon>
        <taxon>Oomycota</taxon>
        <taxon>Saprolegniomycetes</taxon>
        <taxon>Saprolegniales</taxon>
        <taxon>Saprolegniaceae</taxon>
        <taxon>Saprolegnia</taxon>
    </lineage>
</organism>
<keyword evidence="5" id="KW-0067">ATP-binding</keyword>
<evidence type="ECO:0000256" key="2">
    <source>
        <dbReference type="ARBA" id="ARBA00022679"/>
    </source>
</evidence>
<proteinExistence type="predicted"/>
<evidence type="ECO:0000259" key="6">
    <source>
        <dbReference type="PROSITE" id="PS50011"/>
    </source>
</evidence>
<dbReference type="KEGG" id="spar:SPRG_07843"/>
<keyword evidence="3" id="KW-0547">Nucleotide-binding</keyword>
<keyword evidence="8" id="KW-1185">Reference proteome</keyword>
<dbReference type="PANTHER" id="PTHR24345">
    <property type="entry name" value="SERINE/THREONINE-PROTEIN KINASE PLK"/>
    <property type="match status" value="1"/>
</dbReference>
<dbReference type="PROSITE" id="PS50011">
    <property type="entry name" value="PROTEIN_KINASE_DOM"/>
    <property type="match status" value="1"/>
</dbReference>
<dbReference type="Proteomes" id="UP000030745">
    <property type="component" value="Unassembled WGS sequence"/>
</dbReference>
<evidence type="ECO:0000313" key="7">
    <source>
        <dbReference type="EMBL" id="KDO27135.1"/>
    </source>
</evidence>
<dbReference type="RefSeq" id="XP_012202225.1">
    <property type="nucleotide sequence ID" value="XM_012346835.1"/>
</dbReference>
<evidence type="ECO:0000256" key="5">
    <source>
        <dbReference type="ARBA" id="ARBA00022840"/>
    </source>
</evidence>
<dbReference type="OMA" id="YEVHSAN"/>
<keyword evidence="1 7" id="KW-0723">Serine/threonine-protein kinase</keyword>
<dbReference type="GO" id="GO:0005634">
    <property type="term" value="C:nucleus"/>
    <property type="evidence" value="ECO:0007669"/>
    <property type="project" value="TreeGrafter"/>
</dbReference>
<evidence type="ECO:0000313" key="8">
    <source>
        <dbReference type="Proteomes" id="UP000030745"/>
    </source>
</evidence>
<evidence type="ECO:0000256" key="4">
    <source>
        <dbReference type="ARBA" id="ARBA00022777"/>
    </source>
</evidence>
<dbReference type="SUPFAM" id="SSF56112">
    <property type="entry name" value="Protein kinase-like (PK-like)"/>
    <property type="match status" value="1"/>
</dbReference>
<dbReference type="PANTHER" id="PTHR24345:SF91">
    <property type="entry name" value="SERINE_THREONINE-PROTEIN KINASE PLK4"/>
    <property type="match status" value="1"/>
</dbReference>
<accession>A0A067CD84</accession>
<dbReference type="STRING" id="695850.A0A067CD84"/>
<dbReference type="Pfam" id="PF00069">
    <property type="entry name" value="Pkinase"/>
    <property type="match status" value="1"/>
</dbReference>
<dbReference type="GO" id="GO:0004674">
    <property type="term" value="F:protein serine/threonine kinase activity"/>
    <property type="evidence" value="ECO:0007669"/>
    <property type="project" value="UniProtKB-KW"/>
</dbReference>
<name>A0A067CD84_SAPPC</name>
<dbReference type="OrthoDB" id="60484at2759"/>
<reference evidence="7 8" key="1">
    <citation type="journal article" date="2013" name="PLoS Genet.">
        <title>Distinctive expansion of potential virulence genes in the genome of the oomycete fish pathogen Saprolegnia parasitica.</title>
        <authorList>
            <person name="Jiang R.H."/>
            <person name="de Bruijn I."/>
            <person name="Haas B.J."/>
            <person name="Belmonte R."/>
            <person name="Lobach L."/>
            <person name="Christie J."/>
            <person name="van den Ackerveken G."/>
            <person name="Bottin A."/>
            <person name="Bulone V."/>
            <person name="Diaz-Moreno S.M."/>
            <person name="Dumas B."/>
            <person name="Fan L."/>
            <person name="Gaulin E."/>
            <person name="Govers F."/>
            <person name="Grenville-Briggs L.J."/>
            <person name="Horner N.R."/>
            <person name="Levin J.Z."/>
            <person name="Mammella M."/>
            <person name="Meijer H.J."/>
            <person name="Morris P."/>
            <person name="Nusbaum C."/>
            <person name="Oome S."/>
            <person name="Phillips A.J."/>
            <person name="van Rooyen D."/>
            <person name="Rzeszutek E."/>
            <person name="Saraiva M."/>
            <person name="Secombes C.J."/>
            <person name="Seidl M.F."/>
            <person name="Snel B."/>
            <person name="Stassen J.H."/>
            <person name="Sykes S."/>
            <person name="Tripathy S."/>
            <person name="van den Berg H."/>
            <person name="Vega-Arreguin J.C."/>
            <person name="Wawra S."/>
            <person name="Young S.K."/>
            <person name="Zeng Q."/>
            <person name="Dieguez-Uribeondo J."/>
            <person name="Russ C."/>
            <person name="Tyler B.M."/>
            <person name="van West P."/>
        </authorList>
    </citation>
    <scope>NUCLEOTIDE SEQUENCE [LARGE SCALE GENOMIC DNA]</scope>
    <source>
        <strain evidence="7 8">CBS 223.65</strain>
    </source>
</reference>
<dbReference type="AlphaFoldDB" id="A0A067CD84"/>
<keyword evidence="2" id="KW-0808">Transferase</keyword>
<evidence type="ECO:0000256" key="1">
    <source>
        <dbReference type="ARBA" id="ARBA00022527"/>
    </source>
</evidence>
<dbReference type="GeneID" id="24130093"/>
<protein>
    <submittedName>
        <fullName evidence="7">Serine/threonine protein kinase</fullName>
    </submittedName>
</protein>
<dbReference type="VEuPathDB" id="FungiDB:SPRG_07843"/>
<dbReference type="Gene3D" id="1.10.510.10">
    <property type="entry name" value="Transferase(Phosphotransferase) domain 1"/>
    <property type="match status" value="1"/>
</dbReference>
<dbReference type="InterPro" id="IPR011009">
    <property type="entry name" value="Kinase-like_dom_sf"/>
</dbReference>
<sequence>MDQYSVQATLADAKDSVVLRCVRLSNATTYVIKRTVISRDTKASLISEMQAYRALQGPIRTRHVVRLLHAFQEKQHQHLVLEHCANGDLYHALQTSRPGDRTMCAHKYFSQIAAGLGYIHSCGLAHRDLSLENVFVDANGNLKIGDFGLAMPLHGISTHAVGKSYYMAPEMHGPHGYSAAKVDVWSLGILLWMLLTGVPLVEASSDDDQAFGYLKRCGVRGLVDVWKLEMPNDAVEMLEMLLVVDPTRRPDMATVLQHSYALAD</sequence>
<gene>
    <name evidence="7" type="ORF">SPRG_07843</name>
</gene>
<feature type="domain" description="Protein kinase" evidence="6">
    <location>
        <begin position="4"/>
        <end position="261"/>
    </location>
</feature>
<dbReference type="GO" id="GO:0005524">
    <property type="term" value="F:ATP binding"/>
    <property type="evidence" value="ECO:0007669"/>
    <property type="project" value="UniProtKB-KW"/>
</dbReference>